<dbReference type="NCBIfam" id="TIGR00010">
    <property type="entry name" value="YchF/TatD family DNA exonuclease"/>
    <property type="match status" value="1"/>
</dbReference>
<dbReference type="SUPFAM" id="SSF51556">
    <property type="entry name" value="Metallo-dependent hydrolases"/>
    <property type="match status" value="1"/>
</dbReference>
<dbReference type="CDD" id="cd01310">
    <property type="entry name" value="TatD_DNAse"/>
    <property type="match status" value="1"/>
</dbReference>
<dbReference type="eggNOG" id="COG0084">
    <property type="taxonomic scope" value="Bacteria"/>
</dbReference>
<accession>A6G3Z6</accession>
<dbReference type="GO" id="GO:0005829">
    <property type="term" value="C:cytosol"/>
    <property type="evidence" value="ECO:0007669"/>
    <property type="project" value="TreeGrafter"/>
</dbReference>
<dbReference type="GO" id="GO:0004536">
    <property type="term" value="F:DNA nuclease activity"/>
    <property type="evidence" value="ECO:0007669"/>
    <property type="project" value="InterPro"/>
</dbReference>
<dbReference type="FunFam" id="3.20.20.140:FF:000005">
    <property type="entry name" value="TatD family hydrolase"/>
    <property type="match status" value="1"/>
</dbReference>
<keyword evidence="2 4" id="KW-0479">Metal-binding</keyword>
<proteinExistence type="inferred from homology"/>
<dbReference type="PIRSF" id="PIRSF005902">
    <property type="entry name" value="DNase_TatD"/>
    <property type="match status" value="1"/>
</dbReference>
<dbReference type="RefSeq" id="WP_006971445.1">
    <property type="nucleotide sequence ID" value="NZ_ABCS01000020.1"/>
</dbReference>
<sequence>MGKKRKPKPQPPHIPGLIDSHCHLDYAPMADDLEATFARAEAAGVEQMVHIGCSPDTMGPAVELATTHARVFASVGIHPHEARHLDDELFATIERLATSSAKVVAIGETGLDYHYDFSPREDQLRAFGRQIELAKAIDKPLVLHIRDAHADAWSVLDEHPARANPGVVHCFTGNAAEAERWLERGWHIAFSGIATFKKAVELREAVLRVPRERILLETDAPYLAPEPLRGRRNEPANVAFTCAALAELRGEDPRELARTTAANTRALFGLPEPQATRASV</sequence>
<dbReference type="InterPro" id="IPR015991">
    <property type="entry name" value="TatD/YcfH-like"/>
</dbReference>
<dbReference type="STRING" id="391625.PPSIR1_02161"/>
<feature type="binding site" evidence="4">
    <location>
        <position position="23"/>
    </location>
    <ligand>
        <name>a divalent metal cation</name>
        <dbReference type="ChEBI" id="CHEBI:60240"/>
        <label>1</label>
    </ligand>
</feature>
<feature type="binding site" evidence="4">
    <location>
        <position position="169"/>
    </location>
    <ligand>
        <name>a divalent metal cation</name>
        <dbReference type="ChEBI" id="CHEBI:60240"/>
        <label>2</label>
    </ligand>
</feature>
<dbReference type="PANTHER" id="PTHR46124:SF2">
    <property type="entry name" value="D-AMINOACYL-TRNA DEACYLASE"/>
    <property type="match status" value="1"/>
</dbReference>
<dbReference type="PROSITE" id="PS01137">
    <property type="entry name" value="TATD_1"/>
    <property type="match status" value="1"/>
</dbReference>
<dbReference type="InterPro" id="IPR001130">
    <property type="entry name" value="TatD-like"/>
</dbReference>
<evidence type="ECO:0000256" key="3">
    <source>
        <dbReference type="ARBA" id="ARBA00022801"/>
    </source>
</evidence>
<feature type="binding site" evidence="4">
    <location>
        <position position="144"/>
    </location>
    <ligand>
        <name>a divalent metal cation</name>
        <dbReference type="ChEBI" id="CHEBI:60240"/>
        <label>2</label>
    </ligand>
</feature>
<evidence type="ECO:0000256" key="2">
    <source>
        <dbReference type="ARBA" id="ARBA00022723"/>
    </source>
</evidence>
<organism evidence="5 6">
    <name type="scientific">Plesiocystis pacifica SIR-1</name>
    <dbReference type="NCBI Taxonomy" id="391625"/>
    <lineage>
        <taxon>Bacteria</taxon>
        <taxon>Pseudomonadati</taxon>
        <taxon>Myxococcota</taxon>
        <taxon>Polyangia</taxon>
        <taxon>Nannocystales</taxon>
        <taxon>Nannocystaceae</taxon>
        <taxon>Plesiocystis</taxon>
    </lineage>
</organism>
<evidence type="ECO:0000256" key="1">
    <source>
        <dbReference type="ARBA" id="ARBA00009275"/>
    </source>
</evidence>
<evidence type="ECO:0000313" key="5">
    <source>
        <dbReference type="EMBL" id="EDM79319.1"/>
    </source>
</evidence>
<keyword evidence="3" id="KW-0378">Hydrolase</keyword>
<keyword evidence="6" id="KW-1185">Reference proteome</keyword>
<dbReference type="PROSITE" id="PS01091">
    <property type="entry name" value="TATD_3"/>
    <property type="match status" value="1"/>
</dbReference>
<dbReference type="PANTHER" id="PTHR46124">
    <property type="entry name" value="D-AMINOACYL-TRNA DEACYLASE"/>
    <property type="match status" value="1"/>
</dbReference>
<feature type="binding site" evidence="4">
    <location>
        <position position="21"/>
    </location>
    <ligand>
        <name>a divalent metal cation</name>
        <dbReference type="ChEBI" id="CHEBI:60240"/>
        <label>1</label>
    </ligand>
</feature>
<dbReference type="Proteomes" id="UP000005801">
    <property type="component" value="Unassembled WGS sequence"/>
</dbReference>
<dbReference type="InterPro" id="IPR032466">
    <property type="entry name" value="Metal_Hydrolase"/>
</dbReference>
<reference evidence="5 6" key="1">
    <citation type="submission" date="2007-06" db="EMBL/GenBank/DDBJ databases">
        <authorList>
            <person name="Shimkets L."/>
            <person name="Ferriera S."/>
            <person name="Johnson J."/>
            <person name="Kravitz S."/>
            <person name="Beeson K."/>
            <person name="Sutton G."/>
            <person name="Rogers Y.-H."/>
            <person name="Friedman R."/>
            <person name="Frazier M."/>
            <person name="Venter J.C."/>
        </authorList>
    </citation>
    <scope>NUCLEOTIDE SEQUENCE [LARGE SCALE GENOMIC DNA]</scope>
    <source>
        <strain evidence="5 6">SIR-1</strain>
    </source>
</reference>
<dbReference type="GO" id="GO:0046872">
    <property type="term" value="F:metal ion binding"/>
    <property type="evidence" value="ECO:0007669"/>
    <property type="project" value="UniProtKB-KW"/>
</dbReference>
<dbReference type="InterPro" id="IPR018228">
    <property type="entry name" value="DNase_TatD-rel_CS"/>
</dbReference>
<gene>
    <name evidence="5" type="ORF">PPSIR1_02161</name>
</gene>
<feature type="binding site" evidence="4">
    <location>
        <position position="108"/>
    </location>
    <ligand>
        <name>a divalent metal cation</name>
        <dbReference type="ChEBI" id="CHEBI:60240"/>
        <label>1</label>
    </ligand>
</feature>
<comment type="similarity">
    <text evidence="1">Belongs to the metallo-dependent hydrolases superfamily. TatD-type hydrolase family.</text>
</comment>
<evidence type="ECO:0000256" key="4">
    <source>
        <dbReference type="PIRSR" id="PIRSR005902-1"/>
    </source>
</evidence>
<dbReference type="OrthoDB" id="9810005at2"/>
<dbReference type="AlphaFoldDB" id="A6G3Z6"/>
<feature type="binding site" evidence="4">
    <location>
        <position position="219"/>
    </location>
    <ligand>
        <name>a divalent metal cation</name>
        <dbReference type="ChEBI" id="CHEBI:60240"/>
        <label>1</label>
    </ligand>
</feature>
<dbReference type="EMBL" id="ABCS01000020">
    <property type="protein sequence ID" value="EDM79319.1"/>
    <property type="molecule type" value="Genomic_DNA"/>
</dbReference>
<dbReference type="GO" id="GO:0016788">
    <property type="term" value="F:hydrolase activity, acting on ester bonds"/>
    <property type="evidence" value="ECO:0007669"/>
    <property type="project" value="InterPro"/>
</dbReference>
<comment type="caution">
    <text evidence="5">The sequence shown here is derived from an EMBL/GenBank/DDBJ whole genome shotgun (WGS) entry which is preliminary data.</text>
</comment>
<dbReference type="Pfam" id="PF01026">
    <property type="entry name" value="TatD_DNase"/>
    <property type="match status" value="1"/>
</dbReference>
<protein>
    <submittedName>
        <fullName evidence="5">Deoxyribonuclease, TatD family protein</fullName>
    </submittedName>
</protein>
<name>A6G3Z6_9BACT</name>
<evidence type="ECO:0000313" key="6">
    <source>
        <dbReference type="Proteomes" id="UP000005801"/>
    </source>
</evidence>
<dbReference type="Gene3D" id="3.20.20.140">
    <property type="entry name" value="Metal-dependent hydrolases"/>
    <property type="match status" value="1"/>
</dbReference>